<proteinExistence type="predicted"/>
<dbReference type="InterPro" id="IPR025332">
    <property type="entry name" value="DUF4238"/>
</dbReference>
<reference evidence="1 2" key="1">
    <citation type="submission" date="2024-02" db="EMBL/GenBank/DDBJ databases">
        <title>Seven novel Bacillus-like species.</title>
        <authorList>
            <person name="Liu G."/>
        </authorList>
    </citation>
    <scope>NUCLEOTIDE SEQUENCE [LARGE SCALE GENOMIC DNA]</scope>
    <source>
        <strain evidence="1 2">FJAT-52054</strain>
    </source>
</reference>
<evidence type="ECO:0000313" key="2">
    <source>
        <dbReference type="Proteomes" id="UP001377337"/>
    </source>
</evidence>
<name>A0ABZ2NFX4_9BACI</name>
<accession>A0ABZ2NFX4</accession>
<dbReference type="Proteomes" id="UP001377337">
    <property type="component" value="Chromosome"/>
</dbReference>
<gene>
    <name evidence="1" type="ORF">WCV65_19435</name>
</gene>
<organism evidence="1 2">
    <name type="scientific">Metabacillus sediminis</name>
    <dbReference type="NCBI Taxonomy" id="3117746"/>
    <lineage>
        <taxon>Bacteria</taxon>
        <taxon>Bacillati</taxon>
        <taxon>Bacillota</taxon>
        <taxon>Bacilli</taxon>
        <taxon>Bacillales</taxon>
        <taxon>Bacillaceae</taxon>
        <taxon>Metabacillus</taxon>
    </lineage>
</organism>
<keyword evidence="2" id="KW-1185">Reference proteome</keyword>
<protein>
    <submittedName>
        <fullName evidence="1">DUF4238 domain-containing protein</fullName>
    </submittedName>
</protein>
<evidence type="ECO:0000313" key="1">
    <source>
        <dbReference type="EMBL" id="WXB96678.1"/>
    </source>
</evidence>
<dbReference type="EMBL" id="CP147407">
    <property type="protein sequence ID" value="WXB96678.1"/>
    <property type="molecule type" value="Genomic_DNA"/>
</dbReference>
<sequence>MVKRTASEDYFYELPIYLQNAVRKKFGEDDFNLVETTLSGYEDIFSKYYKEFLKELGESKDLSIYLMNEQPRGWISFFVTVQFFRTKKWRNTKQNEYAAAYDKVNKPLGNILDDWNLHNYR</sequence>
<dbReference type="RefSeq" id="WP_338778798.1">
    <property type="nucleotide sequence ID" value="NZ_CP147407.1"/>
</dbReference>
<dbReference type="Pfam" id="PF14022">
    <property type="entry name" value="DUF4238"/>
    <property type="match status" value="1"/>
</dbReference>